<dbReference type="EMBL" id="QKYT01000108">
    <property type="protein sequence ID" value="RIA93218.1"/>
    <property type="molecule type" value="Genomic_DNA"/>
</dbReference>
<dbReference type="InterPro" id="IPR016130">
    <property type="entry name" value="Tyr_Pase_AS"/>
</dbReference>
<dbReference type="GO" id="GO:0004721">
    <property type="term" value="F:phosphoprotein phosphatase activity"/>
    <property type="evidence" value="ECO:0007669"/>
    <property type="project" value="InterPro"/>
</dbReference>
<dbReference type="InterPro" id="IPR026893">
    <property type="entry name" value="Tyr/Ser_Pase_IphP-type"/>
</dbReference>
<proteinExistence type="predicted"/>
<dbReference type="PANTHER" id="PTHR42886">
    <property type="entry name" value="RE40534P-RELATED"/>
    <property type="match status" value="1"/>
</dbReference>
<feature type="domain" description="Tyrosine specific protein phosphatases" evidence="1">
    <location>
        <begin position="402"/>
        <end position="438"/>
    </location>
</feature>
<dbReference type="PROSITE" id="PS00383">
    <property type="entry name" value="TYR_PHOSPHATASE_1"/>
    <property type="match status" value="1"/>
</dbReference>
<evidence type="ECO:0000259" key="1">
    <source>
        <dbReference type="PROSITE" id="PS50056"/>
    </source>
</evidence>
<dbReference type="Gene3D" id="3.40.50.1820">
    <property type="entry name" value="alpha/beta hydrolase"/>
    <property type="match status" value="1"/>
</dbReference>
<dbReference type="PROSITE" id="PS50056">
    <property type="entry name" value="TYR_PHOSPHATASE_2"/>
    <property type="match status" value="1"/>
</dbReference>
<protein>
    <submittedName>
        <fullName evidence="2">Tyrosine phosphatase family-domain-containing protein</fullName>
    </submittedName>
</protein>
<dbReference type="PANTHER" id="PTHR42886:SF53">
    <property type="entry name" value="ALPHA_BETA-HYDROLASES SUPERFAMILY PROTEIN"/>
    <property type="match status" value="1"/>
</dbReference>
<accession>A0A397T4K5</accession>
<dbReference type="SUPFAM" id="SSF53474">
    <property type="entry name" value="alpha/beta-Hydrolases"/>
    <property type="match status" value="1"/>
</dbReference>
<dbReference type="InterPro" id="IPR000387">
    <property type="entry name" value="Tyr_Pase_dom"/>
</dbReference>
<dbReference type="Pfam" id="PF00561">
    <property type="entry name" value="Abhydrolase_1"/>
    <property type="match status" value="1"/>
</dbReference>
<dbReference type="InterPro" id="IPR000073">
    <property type="entry name" value="AB_hydrolase_1"/>
</dbReference>
<organism evidence="2 3">
    <name type="scientific">Glomus cerebriforme</name>
    <dbReference type="NCBI Taxonomy" id="658196"/>
    <lineage>
        <taxon>Eukaryota</taxon>
        <taxon>Fungi</taxon>
        <taxon>Fungi incertae sedis</taxon>
        <taxon>Mucoromycota</taxon>
        <taxon>Glomeromycotina</taxon>
        <taxon>Glomeromycetes</taxon>
        <taxon>Glomerales</taxon>
        <taxon>Glomeraceae</taxon>
        <taxon>Glomus</taxon>
    </lineage>
</organism>
<dbReference type="InterPro" id="IPR029058">
    <property type="entry name" value="AB_hydrolase_fold"/>
</dbReference>
<dbReference type="STRING" id="658196.A0A397T4K5"/>
<dbReference type="Pfam" id="PF13350">
    <property type="entry name" value="Y_phosphatase3"/>
    <property type="match status" value="1"/>
</dbReference>
<dbReference type="Proteomes" id="UP000265703">
    <property type="component" value="Unassembled WGS sequence"/>
</dbReference>
<evidence type="ECO:0000313" key="2">
    <source>
        <dbReference type="EMBL" id="RIA93218.1"/>
    </source>
</evidence>
<comment type="caution">
    <text evidence="2">The sequence shown here is derived from an EMBL/GenBank/DDBJ whole genome shotgun (WGS) entry which is preliminary data.</text>
</comment>
<evidence type="ECO:0000313" key="3">
    <source>
        <dbReference type="Proteomes" id="UP000265703"/>
    </source>
</evidence>
<dbReference type="InterPro" id="IPR029021">
    <property type="entry name" value="Prot-tyrosine_phosphatase-like"/>
</dbReference>
<sequence>MNQSTIQLIIKNNLGQNIVGILEIKSSKNTLGEKLGIICHGIIGHKDYLFQAKLAKELPFDNFRFDFRGNGKSDGILKFSNFQEDVEDINTVVKYLENEYGYKLYTLIGHSKGSCAVLKYACHISRNIPHVINISARYYMPAVLSRFDKPVFDSLNEQGYFYWEYKIRDEIARMKVTKEDLDNFINYDMSFVRTMPETTSVLTCHGIADEVVPVKDAAFYANLIPNHTLKLIPGANHNYNRKHKELIEIINKYFSNEFQSMKFNEKYLYINGVPRYILIDGVKNFRDLGGYQCNLGKREENKIQKFIRERFIFRGGSLSSITDDGIVTLRKLNIQKIFDLRSNPEIDKFGVKNIEGMVRVHAPVFKEDAFAPEALFERWGLYTKGVEGYSQAYMVILEEGKKAFYEIFKHILEYPTQPFIVHCTAGKDRTGVFAMLLLKLLGVNDEIISREYELTHVNTEIKDPKEIKMYVELTNNYYNENQIKEMFSARYEFMESLLRKFQNHYKSVDNYLLQCGFTTKEIENIKNNLMISNNIKNLIMYQNNNVIKSLL</sequence>
<reference evidence="2 3" key="1">
    <citation type="submission" date="2018-06" db="EMBL/GenBank/DDBJ databases">
        <title>Comparative genomics reveals the genomic features of Rhizophagus irregularis, R. cerebriforme, R. diaphanum and Gigaspora rosea, and their symbiotic lifestyle signature.</title>
        <authorList>
            <person name="Morin E."/>
            <person name="San Clemente H."/>
            <person name="Chen E.C.H."/>
            <person name="De La Providencia I."/>
            <person name="Hainaut M."/>
            <person name="Kuo A."/>
            <person name="Kohler A."/>
            <person name="Murat C."/>
            <person name="Tang N."/>
            <person name="Roy S."/>
            <person name="Loubradou J."/>
            <person name="Henrissat B."/>
            <person name="Grigoriev I.V."/>
            <person name="Corradi N."/>
            <person name="Roux C."/>
            <person name="Martin F.M."/>
        </authorList>
    </citation>
    <scope>NUCLEOTIDE SEQUENCE [LARGE SCALE GENOMIC DNA]</scope>
    <source>
        <strain evidence="2 3">DAOM 227022</strain>
    </source>
</reference>
<keyword evidence="3" id="KW-1185">Reference proteome</keyword>
<dbReference type="Gene3D" id="3.90.190.10">
    <property type="entry name" value="Protein tyrosine phosphatase superfamily"/>
    <property type="match status" value="1"/>
</dbReference>
<name>A0A397T4K5_9GLOM</name>
<dbReference type="SUPFAM" id="SSF52799">
    <property type="entry name" value="(Phosphotyrosine protein) phosphatases II"/>
    <property type="match status" value="1"/>
</dbReference>
<gene>
    <name evidence="2" type="ORF">C1645_819638</name>
</gene>
<dbReference type="AlphaFoldDB" id="A0A397T4K5"/>
<dbReference type="OrthoDB" id="9988524at2759"/>